<evidence type="ECO:0000256" key="1">
    <source>
        <dbReference type="ARBA" id="ARBA00010884"/>
    </source>
</evidence>
<dbReference type="EMBL" id="JACVVK020000250">
    <property type="protein sequence ID" value="KAK7482163.1"/>
    <property type="molecule type" value="Genomic_DNA"/>
</dbReference>
<dbReference type="Pfam" id="PF00561">
    <property type="entry name" value="Abhydrolase_1"/>
    <property type="match status" value="1"/>
</dbReference>
<reference evidence="3 4" key="1">
    <citation type="journal article" date="2023" name="Sci. Data">
        <title>Genome assembly of the Korean intertidal mud-creeper Batillaria attramentaria.</title>
        <authorList>
            <person name="Patra A.K."/>
            <person name="Ho P.T."/>
            <person name="Jun S."/>
            <person name="Lee S.J."/>
            <person name="Kim Y."/>
            <person name="Won Y.J."/>
        </authorList>
    </citation>
    <scope>NUCLEOTIDE SEQUENCE [LARGE SCALE GENOMIC DNA]</scope>
    <source>
        <strain evidence="3">Wonlab-2016</strain>
    </source>
</reference>
<evidence type="ECO:0000313" key="3">
    <source>
        <dbReference type="EMBL" id="KAK7482163.1"/>
    </source>
</evidence>
<evidence type="ECO:0000259" key="2">
    <source>
        <dbReference type="Pfam" id="PF00561"/>
    </source>
</evidence>
<dbReference type="InterPro" id="IPR000073">
    <property type="entry name" value="AB_hydrolase_1"/>
</dbReference>
<dbReference type="Gene3D" id="3.40.50.1820">
    <property type="entry name" value="alpha/beta hydrolase"/>
    <property type="match status" value="1"/>
</dbReference>
<dbReference type="InterPro" id="IPR029058">
    <property type="entry name" value="AB_hydrolase_fold"/>
</dbReference>
<comment type="caution">
    <text evidence="3">The sequence shown here is derived from an EMBL/GenBank/DDBJ whole genome shotgun (WGS) entry which is preliminary data.</text>
</comment>
<dbReference type="InterPro" id="IPR050960">
    <property type="entry name" value="AB_hydrolase_4_sf"/>
</dbReference>
<comment type="similarity">
    <text evidence="1">Belongs to the AB hydrolase superfamily. AB hydrolase 4 family.</text>
</comment>
<feature type="domain" description="AB hydrolase-1" evidence="2">
    <location>
        <begin position="117"/>
        <end position="230"/>
    </location>
</feature>
<dbReference type="SUPFAM" id="SSF53474">
    <property type="entry name" value="alpha/beta-Hydrolases"/>
    <property type="match status" value="1"/>
</dbReference>
<name>A0ABD0K506_9CAEN</name>
<protein>
    <recommendedName>
        <fullName evidence="2">AB hydrolase-1 domain-containing protein</fullName>
    </recommendedName>
</protein>
<dbReference type="PANTHER" id="PTHR10794:SF45">
    <property type="entry name" value="MONOACYLGLYCEROL LIPASE ABHD2"/>
    <property type="match status" value="1"/>
</dbReference>
<sequence>MSMLVAAFVGLCLYGMIRILNLASPSLQPNIYARTRNSEFVQAILSSCPILREPYVPPLLWGKSGHIQTIVYAKVGRSLDPLPSGVRHTKTLTDGSTLTFDLYEPTAKHKSGGEYCMLVCPGFGSSSESAYIRALTHHAQSSGYRVAALNHLGSLFNVRLTAPRIFSYGGWEEFHIMRQEVERLYPQCKLILVGLSMGANIVLKYLGERPVHQDRVWCAISICQGYNINAAKCHLMKWESMRRAYLHVMTANQLRLIRHHGDILLEDSIRRMFNFDVKKIFSATTLEELDLHYTCIPLILLNTEDDPIVPPPLFKYARDFAENRDNAVFVTTKHGGHLGYFEGGYLRPKGVTWLDRFVCEIADAVVGYREQREGEKTASSMLTEMEGKAEQLVCGTDQDPDPISKENPMLSGKQQGGAEMNMLKADGTAKTVVEATEVGVYPTQVSGSQGDCYTPVSQGQAGWHS</sequence>
<dbReference type="Proteomes" id="UP001519460">
    <property type="component" value="Unassembled WGS sequence"/>
</dbReference>
<proteinExistence type="inferred from homology"/>
<keyword evidence="4" id="KW-1185">Reference proteome</keyword>
<gene>
    <name evidence="3" type="ORF">BaRGS_00026628</name>
</gene>
<dbReference type="PANTHER" id="PTHR10794">
    <property type="entry name" value="ABHYDROLASE DOMAIN-CONTAINING PROTEIN"/>
    <property type="match status" value="1"/>
</dbReference>
<evidence type="ECO:0000313" key="4">
    <source>
        <dbReference type="Proteomes" id="UP001519460"/>
    </source>
</evidence>
<organism evidence="3 4">
    <name type="scientific">Batillaria attramentaria</name>
    <dbReference type="NCBI Taxonomy" id="370345"/>
    <lineage>
        <taxon>Eukaryota</taxon>
        <taxon>Metazoa</taxon>
        <taxon>Spiralia</taxon>
        <taxon>Lophotrochozoa</taxon>
        <taxon>Mollusca</taxon>
        <taxon>Gastropoda</taxon>
        <taxon>Caenogastropoda</taxon>
        <taxon>Sorbeoconcha</taxon>
        <taxon>Cerithioidea</taxon>
        <taxon>Batillariidae</taxon>
        <taxon>Batillaria</taxon>
    </lineage>
</organism>
<dbReference type="AlphaFoldDB" id="A0ABD0K506"/>
<accession>A0ABD0K506</accession>